<dbReference type="Proteomes" id="UP001056778">
    <property type="component" value="Chromosome 7"/>
</dbReference>
<reference evidence="1" key="1">
    <citation type="submission" date="2022-04" db="EMBL/GenBank/DDBJ databases">
        <title>Chromosome-scale genome assembly of Holotrichia oblita Faldermann.</title>
        <authorList>
            <person name="Rongchong L."/>
        </authorList>
    </citation>
    <scope>NUCLEOTIDE SEQUENCE</scope>
    <source>
        <strain evidence="1">81SQS9</strain>
    </source>
</reference>
<organism evidence="1 2">
    <name type="scientific">Holotrichia oblita</name>
    <name type="common">Chafer beetle</name>
    <dbReference type="NCBI Taxonomy" id="644536"/>
    <lineage>
        <taxon>Eukaryota</taxon>
        <taxon>Metazoa</taxon>
        <taxon>Ecdysozoa</taxon>
        <taxon>Arthropoda</taxon>
        <taxon>Hexapoda</taxon>
        <taxon>Insecta</taxon>
        <taxon>Pterygota</taxon>
        <taxon>Neoptera</taxon>
        <taxon>Endopterygota</taxon>
        <taxon>Coleoptera</taxon>
        <taxon>Polyphaga</taxon>
        <taxon>Scarabaeiformia</taxon>
        <taxon>Scarabaeidae</taxon>
        <taxon>Melolonthinae</taxon>
        <taxon>Holotrichia</taxon>
    </lineage>
</organism>
<protein>
    <submittedName>
        <fullName evidence="1">Thada/death receptor interacting protein</fullName>
    </submittedName>
</protein>
<name>A0ACB9SRR7_HOLOL</name>
<keyword evidence="2" id="KW-1185">Reference proteome</keyword>
<sequence length="1621" mass="186043">MKLRKSGFNAIQNVPIKIPDKFYTKNGIIQDTIEKLRIECSINEQQRLIKMLPQHSVNSVDSEFSTSLLTYLFLTVDTKHPIRKTISRVLLSANNDLVRKTLSENILFLINTDKEEKDCSLMNHYEIITDIQNCFNNFPLGIESISDITDYVTPYVIKLFLSLGDKLSNSNENQTEVINVHSFIYNITKLLVSLLQQCTLSTLLVNYSVELMLASYKIIMDDYISFDIKCNCGVLLVIAVIHVPDQAMTEFKSKTCLNLLKLDKSNDNQGLFHFKDITENYTANLCVYSGILNVVPENILCEELIDGIPVISFMFGRLIDCAKRSTGKPSQMLEVSRALILISKIMNTIPLSYVDLMFSEGLDYVWTHLDHFVDTVKHSTKLIFENLIKLAYRHYRNGCTHLLKMILTNTIDLLVNRSTHYVVLSIISVETGCSFLLEQFSHLPFILLNNIEDLSVAPQICNTYEFLMAQHAKEETDVKKWLQLWVDLVKPLLVKSEPPVTTYYQRLLISAYKIQPMVLTSIIHYRHHNGENELAALLGCLKVARKLGLLISPQDNSENNVLMTNKNCWRGYIEFEFLETIMYHQSEEVRVSALALIVESQKSTEIFSTWELDFLKKYFHYNANTQVPSTRQQIVALYKRALLRIKEGMGVLIKQSTAIRNKVKTGADTAKEEVLKELQLYKKQEINYKVFIQSFFQDYLCPGVHYGFNYYRRSTCLELILFVLNERCIDSADIESTWKSENTMALLEVLSDSYESNVAMAFDILKHLPSNVFKFLQSKECARTNILNAINLASAIKPSSATTAGYMLPIFLMSPHAREVILDIMEYSVNFSSIYALAISLFIHLIEAGVKLARQNLLEAVRTSPVYGYILCVRHLIHKGNISESDQWKCLLSKLVSTCKSVSEIVSPIVNNSSPEGYMPVKEGFVDEDSREIVTSQMVLVYAWRTTKEVSLLLGELALEVSDEDYRLDKTVLCNYIMPIISEHFLKLFLETKHRGAYEQAYLGFCKFCEKLWSVSNEDLKSLPKFWLTGILDVLKGENKNSFHKLCPTRRSAGLPFMIQAILITEPKNLGNENFHLCMQNLLNIAADISEENVKSRIHSMNILRSLYRNNNLGEIVAQYIAQGVIIAVSAFNHDKWGIRNSATLLFATLITRMFGVQRSRDVEELSLRNRLPARVFFMRYPELSEFLLEQISKANDNNEYIAALYSILLILERLYPCNTEEENQLDKYTLHITKCLKNCIYGIRRLAAQSSRSLIPSLELVTYIRKILIILSDVTHTDNYCQGLIMQLICLLRCVMRGHSPLNIPDLIEPTFWIPISVGKYISHYTAALYFDMLVSLTTVFAKQCQGALVFGKLLKILAWQSTTDTGVEEVLSTAKKKYKVCHFNLQMHIVSNVYHRDSYFKCVYIRKMIVSGLYSSHQEINQYCLNIINYLYLYHPKYMKHSLYITEQLERSEPEYNLVKSFDMIVKEYLMEAIHLKKLFPILYELLDKSKECCLGVLLILQHYPCILNDIKLYKQDALDFLMKWCYNEDDELFSAAVSAISAFLNNLSDDDIRQVNGNALVKAIIEASSPTSTLYQRIGAAQFFVVNKRILCLNDSFVNGPIVCQIHRFCLHNLMSCV</sequence>
<dbReference type="EMBL" id="CM043021">
    <property type="protein sequence ID" value="KAI4458024.1"/>
    <property type="molecule type" value="Genomic_DNA"/>
</dbReference>
<evidence type="ECO:0000313" key="1">
    <source>
        <dbReference type="EMBL" id="KAI4458024.1"/>
    </source>
</evidence>
<gene>
    <name evidence="1" type="ORF">MML48_7g00017719</name>
</gene>
<accession>A0ACB9SRR7</accession>
<proteinExistence type="predicted"/>
<comment type="caution">
    <text evidence="1">The sequence shown here is derived from an EMBL/GenBank/DDBJ whole genome shotgun (WGS) entry which is preliminary data.</text>
</comment>
<evidence type="ECO:0000313" key="2">
    <source>
        <dbReference type="Proteomes" id="UP001056778"/>
    </source>
</evidence>